<accession>A0A4V1CWT6</accession>
<name>A0A4V1CWT6_9ACTN</name>
<evidence type="ECO:0000256" key="1">
    <source>
        <dbReference type="SAM" id="MobiDB-lite"/>
    </source>
</evidence>
<dbReference type="EMBL" id="CP038462">
    <property type="protein sequence ID" value="QCC78397.1"/>
    <property type="molecule type" value="Genomic_DNA"/>
</dbReference>
<organism evidence="2 3">
    <name type="scientific">Nocardioides daphniae</name>
    <dbReference type="NCBI Taxonomy" id="402297"/>
    <lineage>
        <taxon>Bacteria</taxon>
        <taxon>Bacillati</taxon>
        <taxon>Actinomycetota</taxon>
        <taxon>Actinomycetes</taxon>
        <taxon>Propionibacteriales</taxon>
        <taxon>Nocardioidaceae</taxon>
        <taxon>Nocardioides</taxon>
    </lineage>
</organism>
<reference evidence="2 3" key="1">
    <citation type="journal article" date="2008" name="Int. J. Syst. Evol. Microbiol.">
        <title>Nocardioides daphniae sp. nov., isolated from Daphnia cucullata (Crustacea: Cladocera).</title>
        <authorList>
            <person name="Toth E.M."/>
            <person name="Keki Z."/>
            <person name="Homonnay Z.G."/>
            <person name="Borsodi A.K."/>
            <person name="Marialigeti K."/>
            <person name="Schumann P."/>
        </authorList>
    </citation>
    <scope>NUCLEOTIDE SEQUENCE [LARGE SCALE GENOMIC DNA]</scope>
    <source>
        <strain evidence="2 3">JCM 16608</strain>
    </source>
</reference>
<evidence type="ECO:0000313" key="3">
    <source>
        <dbReference type="Proteomes" id="UP000297025"/>
    </source>
</evidence>
<dbReference type="KEGG" id="ndp:E2C04_16520"/>
<dbReference type="AlphaFoldDB" id="A0A4V1CWT6"/>
<sequence>MTRAEELAAHRWIRNHAAASLFGRARAYARPQGPAPGAGVLTGVLMACVVWAAPVVVDAVRQGAPSSGEPGHPPAPALAGR</sequence>
<evidence type="ECO:0000313" key="2">
    <source>
        <dbReference type="EMBL" id="QCC78397.1"/>
    </source>
</evidence>
<gene>
    <name evidence="2" type="ORF">E2C04_16520</name>
</gene>
<dbReference type="RefSeq" id="WP_135833434.1">
    <property type="nucleotide sequence ID" value="NZ_BMCK01000001.1"/>
</dbReference>
<protein>
    <submittedName>
        <fullName evidence="2">Uncharacterized protein</fullName>
    </submittedName>
</protein>
<proteinExistence type="predicted"/>
<feature type="compositionally biased region" description="Pro residues" evidence="1">
    <location>
        <begin position="71"/>
        <end position="81"/>
    </location>
</feature>
<dbReference type="Proteomes" id="UP000297025">
    <property type="component" value="Chromosome"/>
</dbReference>
<feature type="region of interest" description="Disordered" evidence="1">
    <location>
        <begin position="62"/>
        <end position="81"/>
    </location>
</feature>